<dbReference type="Proteomes" id="UP000230750">
    <property type="component" value="Unassembled WGS sequence"/>
</dbReference>
<sequence length="169" mass="19163">MSIGGKETFLSEGMFIFFPKMCCNQVKLKIIVRIISHHDQLLTQDIRISSVWTGKSSPLNGAGDFVLVKSSLHNFTFQTRMEVLAGTDASVYTSFVLSSDIPHTIQVQRSQSNGTLILLNGEPIDLYFDGYLIRKQDFRGLRLTVNPDVSEITVRLHIRAEYLIRITRK</sequence>
<proteinExistence type="predicted"/>
<evidence type="ECO:0000313" key="2">
    <source>
        <dbReference type="Proteomes" id="UP000230750"/>
    </source>
</evidence>
<gene>
    <name evidence="1" type="ORF">BSL78_03391</name>
</gene>
<dbReference type="EMBL" id="MRZV01000076">
    <property type="protein sequence ID" value="PIK59660.1"/>
    <property type="molecule type" value="Genomic_DNA"/>
</dbReference>
<comment type="caution">
    <text evidence="1">The sequence shown here is derived from an EMBL/GenBank/DDBJ whole genome shotgun (WGS) entry which is preliminary data.</text>
</comment>
<protein>
    <submittedName>
        <fullName evidence="1">Uncharacterized protein</fullName>
    </submittedName>
</protein>
<evidence type="ECO:0000313" key="1">
    <source>
        <dbReference type="EMBL" id="PIK59660.1"/>
    </source>
</evidence>
<reference evidence="1 2" key="1">
    <citation type="journal article" date="2017" name="PLoS Biol.">
        <title>The sea cucumber genome provides insights into morphological evolution and visceral regeneration.</title>
        <authorList>
            <person name="Zhang X."/>
            <person name="Sun L."/>
            <person name="Yuan J."/>
            <person name="Sun Y."/>
            <person name="Gao Y."/>
            <person name="Zhang L."/>
            <person name="Li S."/>
            <person name="Dai H."/>
            <person name="Hamel J.F."/>
            <person name="Liu C."/>
            <person name="Yu Y."/>
            <person name="Liu S."/>
            <person name="Lin W."/>
            <person name="Guo K."/>
            <person name="Jin S."/>
            <person name="Xu P."/>
            <person name="Storey K.B."/>
            <person name="Huan P."/>
            <person name="Zhang T."/>
            <person name="Zhou Y."/>
            <person name="Zhang J."/>
            <person name="Lin C."/>
            <person name="Li X."/>
            <person name="Xing L."/>
            <person name="Huo D."/>
            <person name="Sun M."/>
            <person name="Wang L."/>
            <person name="Mercier A."/>
            <person name="Li F."/>
            <person name="Yang H."/>
            <person name="Xiang J."/>
        </authorList>
    </citation>
    <scope>NUCLEOTIDE SEQUENCE [LARGE SCALE GENOMIC DNA]</scope>
    <source>
        <strain evidence="1">Shaxun</strain>
        <tissue evidence="1">Muscle</tissue>
    </source>
</reference>
<keyword evidence="2" id="KW-1185">Reference proteome</keyword>
<name>A0A2G8LHJ4_STIJA</name>
<organism evidence="1 2">
    <name type="scientific">Stichopus japonicus</name>
    <name type="common">Sea cucumber</name>
    <dbReference type="NCBI Taxonomy" id="307972"/>
    <lineage>
        <taxon>Eukaryota</taxon>
        <taxon>Metazoa</taxon>
        <taxon>Echinodermata</taxon>
        <taxon>Eleutherozoa</taxon>
        <taxon>Echinozoa</taxon>
        <taxon>Holothuroidea</taxon>
        <taxon>Aspidochirotacea</taxon>
        <taxon>Aspidochirotida</taxon>
        <taxon>Stichopodidae</taxon>
        <taxon>Apostichopus</taxon>
    </lineage>
</organism>
<dbReference type="AlphaFoldDB" id="A0A2G8LHJ4"/>
<accession>A0A2G8LHJ4</accession>
<dbReference type="OrthoDB" id="10069052at2759"/>